<comment type="caution">
    <text evidence="3">The sequence shown here is derived from an EMBL/GenBank/DDBJ whole genome shotgun (WGS) entry which is preliminary data.</text>
</comment>
<dbReference type="Proteomes" id="UP000246121">
    <property type="component" value="Unassembled WGS sequence"/>
</dbReference>
<feature type="compositionally biased region" description="Polar residues" evidence="2">
    <location>
        <begin position="78"/>
        <end position="87"/>
    </location>
</feature>
<dbReference type="VEuPathDB" id="TriTrypDB:TcCL_ESM01253"/>
<dbReference type="PANTHER" id="PTHR39666">
    <property type="entry name" value="RANBP2-TYPE DOMAIN-CONTAINING PROTEIN"/>
    <property type="match status" value="1"/>
</dbReference>
<reference evidence="3 4" key="1">
    <citation type="journal article" date="2018" name="Microb. Genom.">
        <title>Expanding an expanded genome: long-read sequencing of Trypanosoma cruzi.</title>
        <authorList>
            <person name="Berna L."/>
            <person name="Rodriguez M."/>
            <person name="Chiribao M.L."/>
            <person name="Parodi-Talice A."/>
            <person name="Pita S."/>
            <person name="Rijo G."/>
            <person name="Alvarez-Valin F."/>
            <person name="Robello C."/>
        </authorList>
    </citation>
    <scope>NUCLEOTIDE SEQUENCE [LARGE SCALE GENOMIC DNA]</scope>
    <source>
        <strain evidence="3 4">Dm28c</strain>
    </source>
</reference>
<dbReference type="VEuPathDB" id="TriTrypDB:TcCLB.506905.10"/>
<dbReference type="EMBL" id="PRFA01000112">
    <property type="protein sequence ID" value="PWU86711.1"/>
    <property type="molecule type" value="Genomic_DNA"/>
</dbReference>
<dbReference type="VEuPathDB" id="TriTrypDB:TCDM_08585"/>
<proteinExistence type="predicted"/>
<feature type="coiled-coil region" evidence="1">
    <location>
        <begin position="267"/>
        <end position="301"/>
    </location>
</feature>
<dbReference type="VEuPathDB" id="TriTrypDB:TcCLB.510381.50"/>
<dbReference type="AlphaFoldDB" id="A0A2V2URQ2"/>
<dbReference type="PANTHER" id="PTHR39666:SF1">
    <property type="entry name" value="NUCLEAR PORE COMPLEX NUP2_50_61 DOMAIN-CONTAINING PROTEIN"/>
    <property type="match status" value="1"/>
</dbReference>
<evidence type="ECO:0000313" key="4">
    <source>
        <dbReference type="Proteomes" id="UP000246121"/>
    </source>
</evidence>
<keyword evidence="1" id="KW-0175">Coiled coil</keyword>
<protein>
    <submittedName>
        <fullName evidence="3">Uncharacterized protein</fullName>
    </submittedName>
</protein>
<organism evidence="3 4">
    <name type="scientific">Trypanosoma cruzi</name>
    <dbReference type="NCBI Taxonomy" id="5693"/>
    <lineage>
        <taxon>Eukaryota</taxon>
        <taxon>Discoba</taxon>
        <taxon>Euglenozoa</taxon>
        <taxon>Kinetoplastea</taxon>
        <taxon>Metakinetoplastina</taxon>
        <taxon>Trypanosomatida</taxon>
        <taxon>Trypanosomatidae</taxon>
        <taxon>Trypanosoma</taxon>
        <taxon>Schizotrypanum</taxon>
    </lineage>
</organism>
<dbReference type="VEuPathDB" id="TriTrypDB:C4B63_112g64"/>
<feature type="region of interest" description="Disordered" evidence="2">
    <location>
        <begin position="76"/>
        <end position="95"/>
    </location>
</feature>
<evidence type="ECO:0000313" key="3">
    <source>
        <dbReference type="EMBL" id="PWU86711.1"/>
    </source>
</evidence>
<dbReference type="VEuPathDB" id="TriTrypDB:C3747_44g2"/>
<feature type="coiled-coil region" evidence="1">
    <location>
        <begin position="330"/>
        <end position="392"/>
    </location>
</feature>
<dbReference type="VEuPathDB" id="TriTrypDB:TcYC6_0044480"/>
<dbReference type="VEuPathDB" id="TriTrypDB:Tc_MARK_572"/>
<dbReference type="VEuPathDB" id="TriTrypDB:TcBrA4_0089220"/>
<dbReference type="VEuPathDB" id="TriTrypDB:TcG_06868"/>
<evidence type="ECO:0000256" key="1">
    <source>
        <dbReference type="SAM" id="Coils"/>
    </source>
</evidence>
<name>A0A2V2URQ2_TRYCR</name>
<evidence type="ECO:0000256" key="2">
    <source>
        <dbReference type="SAM" id="MobiDB-lite"/>
    </source>
</evidence>
<accession>A0A2V2URQ2</accession>
<dbReference type="VEuPathDB" id="TriTrypDB:ECC02_002849"/>
<dbReference type="VEuPathDB" id="TriTrypDB:BCY84_12867"/>
<sequence>MEDGQFRRRLIRFYEVHNPSCLSSVDAIWRTYRGREEDIFRVLTDKYGPEPALEEENGESFRTQVRGSNCSIDGLSIPQKNLHPQNQFKERPESSQNLKDFALPKAESPLALNLMDVNEAKGVHYPRPTTAKTEKSRNLREKLIEFYQQYNKSMVPFVDEVIENYNDNEGHMFEDLKRQYKDPMDLVLPVSSSSLEDLNAVMKRLSDALETKTAETLALKKDKEHLVKELTAANKLLEASQLNEKHLKTQLLAARVQLQGCHGSAELEVKNAEVVALQKDKENLAKELAMTNKLLESAQEKEKLLRSQLLATEEILRSREEIISNDARQRDKEQIRENSLQAELSSLRKECSGLRSSVFSSGNRIRVLEVEKQQLLEELKEAEKRIIDVGDMLSKEHQKNLSLLEEVGRLRLTTGGALSEAAFTSIVNDIEKQFSEHYEKKLGQYREEMNNYYVYAENQLRRRDALIAELSNNI</sequence>
<gene>
    <name evidence="3" type="ORF">C4B63_112g64</name>
</gene>
<dbReference type="VEuPathDB" id="TriTrypDB:TCSYLVIO_001726"/>